<gene>
    <name evidence="1" type="ORF">HZR21_05410</name>
</gene>
<organism evidence="1 2">
    <name type="scientific">Pseudolactococcus laudensis</name>
    <dbReference type="NCBI Taxonomy" id="1494461"/>
    <lineage>
        <taxon>Bacteria</taxon>
        <taxon>Bacillati</taxon>
        <taxon>Bacillota</taxon>
        <taxon>Bacilli</taxon>
        <taxon>Lactobacillales</taxon>
        <taxon>Streptococcaceae</taxon>
        <taxon>Pseudolactococcus</taxon>
    </lineage>
</organism>
<dbReference type="GeneID" id="303194953"/>
<dbReference type="AlphaFoldDB" id="A0A7V8SJP7"/>
<evidence type="ECO:0000313" key="2">
    <source>
        <dbReference type="Proteomes" id="UP000530186"/>
    </source>
</evidence>
<keyword evidence="2" id="KW-1185">Reference proteome</keyword>
<reference evidence="1 2" key="1">
    <citation type="submission" date="2020-07" db="EMBL/GenBank/DDBJ databases">
        <authorList>
            <person name="Hilgarth M."/>
            <person name="Werum V."/>
            <person name="Vogel R.F."/>
        </authorList>
    </citation>
    <scope>NUCLEOTIDE SEQUENCE [LARGE SCALE GENOMIC DNA]</scope>
    <source>
        <strain evidence="1 2">DSM 28961</strain>
    </source>
</reference>
<dbReference type="EMBL" id="JACBNY010000007">
    <property type="protein sequence ID" value="MBA0016587.1"/>
    <property type="molecule type" value="Genomic_DNA"/>
</dbReference>
<evidence type="ECO:0000313" key="1">
    <source>
        <dbReference type="EMBL" id="MBA0016587.1"/>
    </source>
</evidence>
<sequence>MNTSYEEMVAIGLHGEAPLKVILKGFIENKVGVVAVVFATLNEKKAADEMERLLSQKEDDVYFMVYSVPFDTDLTTIGHYPSIAISNEDLK</sequence>
<accession>A0A7V8SJP7</accession>
<name>A0A7V8SJP7_9LACT</name>
<proteinExistence type="predicted"/>
<protein>
    <submittedName>
        <fullName evidence="1">Uncharacterized protein</fullName>
    </submittedName>
</protein>
<comment type="caution">
    <text evidence="1">The sequence shown here is derived from an EMBL/GenBank/DDBJ whole genome shotgun (WGS) entry which is preliminary data.</text>
</comment>
<dbReference type="Proteomes" id="UP000530186">
    <property type="component" value="Unassembled WGS sequence"/>
</dbReference>
<dbReference type="RefSeq" id="WP_180746781.1">
    <property type="nucleotide sequence ID" value="NZ_CBCRWQ010000008.1"/>
</dbReference>